<evidence type="ECO:0000259" key="5">
    <source>
        <dbReference type="PROSITE" id="PS51352"/>
    </source>
</evidence>
<comment type="caution">
    <text evidence="6">The sequence shown here is derived from an EMBL/GenBank/DDBJ whole genome shotgun (WGS) entry which is preliminary data.</text>
</comment>
<keyword evidence="7" id="KW-1185">Reference proteome</keyword>
<dbReference type="RefSeq" id="WP_345231492.1">
    <property type="nucleotide sequence ID" value="NZ_BAABIQ010000029.1"/>
</dbReference>
<reference evidence="7" key="1">
    <citation type="journal article" date="2019" name="Int. J. Syst. Evol. Microbiol.">
        <title>The Global Catalogue of Microorganisms (GCM) 10K type strain sequencing project: providing services to taxonomists for standard genome sequencing and annotation.</title>
        <authorList>
            <consortium name="The Broad Institute Genomics Platform"/>
            <consortium name="The Broad Institute Genome Sequencing Center for Infectious Disease"/>
            <person name="Wu L."/>
            <person name="Ma J."/>
        </authorList>
    </citation>
    <scope>NUCLEOTIDE SEQUENCE [LARGE SCALE GENOMIC DNA]</scope>
    <source>
        <strain evidence="7">JCM 18200</strain>
    </source>
</reference>
<dbReference type="Proteomes" id="UP001501411">
    <property type="component" value="Unassembled WGS sequence"/>
</dbReference>
<keyword evidence="3" id="KW-1015">Disulfide bond</keyword>
<dbReference type="InterPro" id="IPR012336">
    <property type="entry name" value="Thioredoxin-like_fold"/>
</dbReference>
<protein>
    <recommendedName>
        <fullName evidence="5">Thioredoxin domain-containing protein</fullName>
    </recommendedName>
</protein>
<keyword evidence="4" id="KW-0676">Redox-active center</keyword>
<evidence type="ECO:0000256" key="1">
    <source>
        <dbReference type="ARBA" id="ARBA00004196"/>
    </source>
</evidence>
<dbReference type="SUPFAM" id="SSF52833">
    <property type="entry name" value="Thioredoxin-like"/>
    <property type="match status" value="1"/>
</dbReference>
<dbReference type="EMBL" id="BAABIQ010000029">
    <property type="protein sequence ID" value="GAA4791019.1"/>
    <property type="molecule type" value="Genomic_DNA"/>
</dbReference>
<comment type="subcellular location">
    <subcellularLocation>
        <location evidence="1">Cell envelope</location>
    </subcellularLocation>
</comment>
<sequence length="504" mass="57662">MKALSMIWPMATLIFVSCFSREASDDKTTDKAQQARPVVISVSLKPGEELKLMVPAKYNGKFHFKNSSRKDTVITERVVLDKPLFLDYNNIYVLQQGTLSRTYSLLLSPGDSIILKKEEGALSLSYASGFPNFIDSLITLSQDQNLKAMDLSETIQQIEASFKQNEVAIRNLHLPETRKDLLTKLNSKNKYALTAHLLADSAMTVTKTTDSLYDDLYEHADDIRSIDALHNQWIFGTLIAYNAKKQNKNIDKRDVWACIVGADQQLKQRDFYKEYVANCVAWSFMSTPKDIEAIKRKLQSVHTQDPYLDTIYQLTSILSGTFTDFKQAKKKLTTFAGGRYRYLIESDEASANHEMKSIANLPPVDLYDFTGKQTDFKRTVTDKNQPLTVIDFWASWCIPCIAEIPHLKKIERAFKNKPIQFVTISIDKEADIAKWIAVAKKNGIYNSPHQYRLANFKESALTKLLNIRNIPRYIVMNNKGDILDDDFYRPSNGNFELELLKYME</sequence>
<accession>A0ABP9B5M5</accession>
<dbReference type="InterPro" id="IPR036249">
    <property type="entry name" value="Thioredoxin-like_sf"/>
</dbReference>
<keyword evidence="2" id="KW-0201">Cytochrome c-type biogenesis</keyword>
<evidence type="ECO:0000256" key="2">
    <source>
        <dbReference type="ARBA" id="ARBA00022748"/>
    </source>
</evidence>
<dbReference type="PANTHER" id="PTHR42852">
    <property type="entry name" value="THIOL:DISULFIDE INTERCHANGE PROTEIN DSBE"/>
    <property type="match status" value="1"/>
</dbReference>
<proteinExistence type="predicted"/>
<dbReference type="Pfam" id="PF13905">
    <property type="entry name" value="Thioredoxin_8"/>
    <property type="match status" value="1"/>
</dbReference>
<dbReference type="InterPro" id="IPR013766">
    <property type="entry name" value="Thioredoxin_domain"/>
</dbReference>
<evidence type="ECO:0000256" key="3">
    <source>
        <dbReference type="ARBA" id="ARBA00023157"/>
    </source>
</evidence>
<evidence type="ECO:0000313" key="7">
    <source>
        <dbReference type="Proteomes" id="UP001501411"/>
    </source>
</evidence>
<dbReference type="CDD" id="cd02966">
    <property type="entry name" value="TlpA_like_family"/>
    <property type="match status" value="1"/>
</dbReference>
<dbReference type="InterPro" id="IPR050553">
    <property type="entry name" value="Thioredoxin_ResA/DsbE_sf"/>
</dbReference>
<evidence type="ECO:0000256" key="4">
    <source>
        <dbReference type="ARBA" id="ARBA00023284"/>
    </source>
</evidence>
<dbReference type="PROSITE" id="PS51257">
    <property type="entry name" value="PROKAR_LIPOPROTEIN"/>
    <property type="match status" value="1"/>
</dbReference>
<dbReference type="PROSITE" id="PS51352">
    <property type="entry name" value="THIOREDOXIN_2"/>
    <property type="match status" value="1"/>
</dbReference>
<gene>
    <name evidence="6" type="ORF">GCM10023231_18640</name>
</gene>
<evidence type="ECO:0000313" key="6">
    <source>
        <dbReference type="EMBL" id="GAA4791019.1"/>
    </source>
</evidence>
<organism evidence="6 7">
    <name type="scientific">Olivibacter ginsenosidimutans</name>
    <dbReference type="NCBI Taxonomy" id="1176537"/>
    <lineage>
        <taxon>Bacteria</taxon>
        <taxon>Pseudomonadati</taxon>
        <taxon>Bacteroidota</taxon>
        <taxon>Sphingobacteriia</taxon>
        <taxon>Sphingobacteriales</taxon>
        <taxon>Sphingobacteriaceae</taxon>
        <taxon>Olivibacter</taxon>
    </lineage>
</organism>
<dbReference type="PANTHER" id="PTHR42852:SF6">
    <property type="entry name" value="THIOL:DISULFIDE INTERCHANGE PROTEIN DSBE"/>
    <property type="match status" value="1"/>
</dbReference>
<feature type="domain" description="Thioredoxin" evidence="5">
    <location>
        <begin position="355"/>
        <end position="504"/>
    </location>
</feature>
<name>A0ABP9B5M5_9SPHI</name>
<dbReference type="Gene3D" id="3.40.30.10">
    <property type="entry name" value="Glutaredoxin"/>
    <property type="match status" value="1"/>
</dbReference>